<gene>
    <name evidence="5" type="ORF">PKNOH_S100028700</name>
</gene>
<dbReference type="VEuPathDB" id="PlasmoDB:PKNH_0800900"/>
<dbReference type="Proteomes" id="UP000195012">
    <property type="component" value="Unassembled WGS sequence"/>
</dbReference>
<reference evidence="5 6" key="1">
    <citation type="submission" date="2017-05" db="EMBL/GenBank/DDBJ databases">
        <title>PacBio assembly of a Plasmodium knowlesi genome sequence with Hi-C correction and manual annotation of the SICAvar gene family.</title>
        <authorList>
            <person name="Lapp S.A."/>
            <person name="Geraldo J.A."/>
            <person name="Chien J.-T."/>
            <person name="Ay F."/>
            <person name="Pakala S.B."/>
            <person name="Batugedara G."/>
            <person name="Humphrey J.C."/>
            <person name="Debarry J.D."/>
            <person name="Le Roch K.G."/>
            <person name="Galinski M.R."/>
            <person name="Kissinger J.C."/>
        </authorList>
    </citation>
    <scope>NUCLEOTIDE SEQUENCE [LARGE SCALE GENOMIC DNA]</scope>
    <source>
        <strain evidence="6">Malayan Strain Pk1 (A+)</strain>
    </source>
</reference>
<feature type="signal peptide" evidence="3">
    <location>
        <begin position="1"/>
        <end position="20"/>
    </location>
</feature>
<comment type="caution">
    <text evidence="5">The sequence shown here is derived from an EMBL/GenBank/DDBJ whole genome shotgun (WGS) entry which is preliminary data.</text>
</comment>
<feature type="region of interest" description="Disordered" evidence="1">
    <location>
        <begin position="302"/>
        <end position="335"/>
    </location>
</feature>
<evidence type="ECO:0000313" key="6">
    <source>
        <dbReference type="Proteomes" id="UP000195012"/>
    </source>
</evidence>
<evidence type="ECO:0000256" key="2">
    <source>
        <dbReference type="SAM" id="Phobius"/>
    </source>
</evidence>
<keyword evidence="2" id="KW-1133">Transmembrane helix</keyword>
<feature type="domain" description="Tryptophan/threonine-rich plasmodium antigen C-terminal" evidence="4">
    <location>
        <begin position="404"/>
        <end position="619"/>
    </location>
</feature>
<proteinExistence type="predicted"/>
<feature type="transmembrane region" description="Helical" evidence="2">
    <location>
        <begin position="71"/>
        <end position="91"/>
    </location>
</feature>
<sequence>MLPPCLPLLIFPFLCSWVVYENPHFARLEENWPPIRKNDDFIKKEEFAPYSSPFSKNLRIYRQSNPNSLLYYMYISMCILLYYGITCIIKMNPLKKRELRRYHDSSYIHFEDIKKNETCANSLKDKNYDQTINILYQIVNTNSANIENANNSNITDHIVSHEGGEYNPNITNDNFAKIDDHTFSNFQGDSPSNFEIEKFTHKIKHKFGKFPKLKFPKLKFPRQTKFKFSKIITPSQGNIGSKTRPNVTTGMLFNLMKKRSSTFQSEKSPNTIMKNSASVAAGKSPNGATKKETMVIFKGIPKLPNNESTEQTKKKTLAERAKEKGTPDIDKVEPAPRSHFQNFMDHTLSFLTAKIHSQMYTMKKKLLPSKIQPSEGEEKEGEGEDELEKSKREEHYSEEWKIQQFQNWKNNLDKEYNAWKVSLTSDNNQWILEKNVVFENILNKIKERWISWNIYTLEEINEGIIRLKDLESEEQWSHWLDTNWKPYNKQTWIDLIDSYEKLYYHWLRTQWNKWKSRKMTEWVSQEWKVHEDEKWEQWERRKWAKYFQRKEKGEWIKWITRNELEITVIRKWLKEKENMHFEGEGWLNWDKWKQEKFENLDEYLDSLKNKWLAGKEWMILTNASKEREQAAERPEPGGKKMPVKNAQQNSDKTNEQSDRPTDKHTDQQYLES</sequence>
<dbReference type="EMBL" id="NETL01000024">
    <property type="protein sequence ID" value="OTN66100.1"/>
    <property type="molecule type" value="Genomic_DNA"/>
</dbReference>
<feature type="compositionally biased region" description="Basic and acidic residues" evidence="1">
    <location>
        <begin position="652"/>
        <end position="666"/>
    </location>
</feature>
<name>A0A1Y3DPH6_PLAKN</name>
<keyword evidence="2" id="KW-0472">Membrane</keyword>
<protein>
    <submittedName>
        <fullName evidence="5">Tryptophan/threonine-rich antigen</fullName>
    </submittedName>
</protein>
<dbReference type="OMA" id="KEYNAWK"/>
<organism evidence="5 6">
    <name type="scientific">Plasmodium knowlesi</name>
    <dbReference type="NCBI Taxonomy" id="5850"/>
    <lineage>
        <taxon>Eukaryota</taxon>
        <taxon>Sar</taxon>
        <taxon>Alveolata</taxon>
        <taxon>Apicomplexa</taxon>
        <taxon>Aconoidasida</taxon>
        <taxon>Haemosporida</taxon>
        <taxon>Plasmodiidae</taxon>
        <taxon>Plasmodium</taxon>
        <taxon>Plasmodium (Plasmodium)</taxon>
    </lineage>
</organism>
<keyword evidence="2" id="KW-0812">Transmembrane</keyword>
<dbReference type="VEuPathDB" id="PlasmoDB:PKA1H_080005700"/>
<feature type="compositionally biased region" description="Acidic residues" evidence="1">
    <location>
        <begin position="375"/>
        <end position="387"/>
    </location>
</feature>
<evidence type="ECO:0000259" key="4">
    <source>
        <dbReference type="Pfam" id="PF12319"/>
    </source>
</evidence>
<evidence type="ECO:0000256" key="3">
    <source>
        <dbReference type="SAM" id="SignalP"/>
    </source>
</evidence>
<dbReference type="OrthoDB" id="387372at2759"/>
<dbReference type="InterPro" id="IPR022089">
    <property type="entry name" value="Plasmodium-antigen_C"/>
</dbReference>
<feature type="compositionally biased region" description="Basic and acidic residues" evidence="1">
    <location>
        <begin position="310"/>
        <end position="335"/>
    </location>
</feature>
<keyword evidence="3" id="KW-0732">Signal</keyword>
<dbReference type="Pfam" id="PF12319">
    <property type="entry name" value="TryThrA_C"/>
    <property type="match status" value="1"/>
</dbReference>
<accession>A0A1Y3DPH6</accession>
<dbReference type="VEuPathDB" id="PlasmoDB:PKNOH_S100028700"/>
<evidence type="ECO:0000313" key="5">
    <source>
        <dbReference type="EMBL" id="OTN66100.1"/>
    </source>
</evidence>
<feature type="chain" id="PRO_5010995608" evidence="3">
    <location>
        <begin position="21"/>
        <end position="672"/>
    </location>
</feature>
<evidence type="ECO:0000256" key="1">
    <source>
        <dbReference type="SAM" id="MobiDB-lite"/>
    </source>
</evidence>
<feature type="region of interest" description="Disordered" evidence="1">
    <location>
        <begin position="624"/>
        <end position="672"/>
    </location>
</feature>
<feature type="compositionally biased region" description="Basic and acidic residues" evidence="1">
    <location>
        <begin position="624"/>
        <end position="638"/>
    </location>
</feature>
<dbReference type="AlphaFoldDB" id="A0A1Y3DPH6"/>
<feature type="region of interest" description="Disordered" evidence="1">
    <location>
        <begin position="367"/>
        <end position="393"/>
    </location>
</feature>